<dbReference type="OrthoDB" id="1466667at2"/>
<keyword evidence="2" id="KW-1185">Reference proteome</keyword>
<dbReference type="EMBL" id="JH594606">
    <property type="protein sequence ID" value="EHQ02158.1"/>
    <property type="molecule type" value="Genomic_DNA"/>
</dbReference>
<keyword evidence="1" id="KW-0131">Cell cycle</keyword>
<evidence type="ECO:0000313" key="2">
    <source>
        <dbReference type="Proteomes" id="UP000003844"/>
    </source>
</evidence>
<keyword evidence="1" id="KW-0132">Cell division</keyword>
<dbReference type="RefSeq" id="WP_006988470.1">
    <property type="nucleotide sequence ID" value="NZ_JH594606.1"/>
</dbReference>
<evidence type="ECO:0000313" key="1">
    <source>
        <dbReference type="EMBL" id="EHQ02158.1"/>
    </source>
</evidence>
<sequence length="238" mass="27588">MKINYNYIKAILVLGLVVFLYGFAEKRNEVRELSHLEVEFTQTENLYLTEEAVNKLLIQNKLAFEKVGKETLDLNRVEAVLNNHAMIENAEVYLTLKGTLKTRISQRRPIGRVLGKPAFYIDRLGEKMPLSPNYSARVPVLKGVTENDFEEVYPLIKYINSDEFLTEHVTGISRLSGGVYQLEVRKMDFDLFFGKVERIENKFNNFKAFYKKAHKDDILSTYKMVDLQFGNQVVCTKK</sequence>
<name>H2BY66_GILLR</name>
<organism evidence="1 2">
    <name type="scientific">Gillisia limnaea (strain DSM 15749 / LMG 21470 / R-8282)</name>
    <dbReference type="NCBI Taxonomy" id="865937"/>
    <lineage>
        <taxon>Bacteria</taxon>
        <taxon>Pseudomonadati</taxon>
        <taxon>Bacteroidota</taxon>
        <taxon>Flavobacteriia</taxon>
        <taxon>Flavobacteriales</taxon>
        <taxon>Flavobacteriaceae</taxon>
        <taxon>Gillisia</taxon>
    </lineage>
</organism>
<gene>
    <name evidence="1" type="ORF">Gilli_1511</name>
</gene>
<dbReference type="HOGENOM" id="CLU_064655_1_1_10"/>
<dbReference type="AlphaFoldDB" id="H2BY66"/>
<dbReference type="STRING" id="865937.Gilli_1511"/>
<proteinExistence type="predicted"/>
<dbReference type="GO" id="GO:0051301">
    <property type="term" value="P:cell division"/>
    <property type="evidence" value="ECO:0007669"/>
    <property type="project" value="UniProtKB-KW"/>
</dbReference>
<accession>H2BY66</accession>
<dbReference type="Proteomes" id="UP000003844">
    <property type="component" value="Unassembled WGS sequence"/>
</dbReference>
<dbReference type="eggNOG" id="COG1589">
    <property type="taxonomic scope" value="Bacteria"/>
</dbReference>
<protein>
    <submittedName>
        <fullName evidence="1">FtsQ-like cell division protein</fullName>
    </submittedName>
</protein>
<reference evidence="2" key="1">
    <citation type="journal article" date="2012" name="Stand. Genomic Sci.">
        <title>Genome sequence of the Antarctic rhodopsins-containing flavobacterium Gillisia limnaea type strain (R-8282(T)).</title>
        <authorList>
            <person name="Riedel T."/>
            <person name="Held B."/>
            <person name="Nolan M."/>
            <person name="Lucas S."/>
            <person name="Lapidus A."/>
            <person name="Tice H."/>
            <person name="Del Rio T.G."/>
            <person name="Cheng J.F."/>
            <person name="Han C."/>
            <person name="Tapia R."/>
            <person name="Goodwin L.A."/>
            <person name="Pitluck S."/>
            <person name="Liolios K."/>
            <person name="Mavromatis K."/>
            <person name="Pagani I."/>
            <person name="Ivanova N."/>
            <person name="Mikhailova N."/>
            <person name="Pati A."/>
            <person name="Chen A."/>
            <person name="Palaniappan K."/>
            <person name="Land M."/>
            <person name="Rohde M."/>
            <person name="Tindall B.J."/>
            <person name="Detter J.C."/>
            <person name="Goker M."/>
            <person name="Bristow J."/>
            <person name="Eisen J.A."/>
            <person name="Markowitz V."/>
            <person name="Hugenholtz P."/>
            <person name="Kyrpides N.C."/>
            <person name="Klenk H.P."/>
            <person name="Woyke T."/>
        </authorList>
    </citation>
    <scope>NUCLEOTIDE SEQUENCE [LARGE SCALE GENOMIC DNA]</scope>
    <source>
        <strain evidence="2">DSM 15749 / LMG 21470 / R-8282</strain>
    </source>
</reference>